<protein>
    <recommendedName>
        <fullName evidence="9">Ribosomal RNA-processing protein 43</fullName>
    </recommendedName>
</protein>
<dbReference type="Proteomes" id="UP000095283">
    <property type="component" value="Unplaced"/>
</dbReference>
<dbReference type="GO" id="GO:0034475">
    <property type="term" value="P:U4 snRNA 3'-end processing"/>
    <property type="evidence" value="ECO:0007669"/>
    <property type="project" value="TreeGrafter"/>
</dbReference>
<feature type="domain" description="Exoribonuclease phosphorolytic" evidence="10">
    <location>
        <begin position="47"/>
        <end position="158"/>
    </location>
</feature>
<dbReference type="InterPro" id="IPR001247">
    <property type="entry name" value="ExoRNase_PH_dom1"/>
</dbReference>
<evidence type="ECO:0000256" key="8">
    <source>
        <dbReference type="ARBA" id="ARBA00023242"/>
    </source>
</evidence>
<dbReference type="PANTHER" id="PTHR11097:SF9">
    <property type="entry name" value="EXOSOME COMPLEX COMPONENT RRP43"/>
    <property type="match status" value="1"/>
</dbReference>
<evidence type="ECO:0000256" key="6">
    <source>
        <dbReference type="ARBA" id="ARBA00022835"/>
    </source>
</evidence>
<dbReference type="GO" id="GO:0035925">
    <property type="term" value="F:mRNA 3'-UTR AU-rich region binding"/>
    <property type="evidence" value="ECO:0007669"/>
    <property type="project" value="TreeGrafter"/>
</dbReference>
<dbReference type="GO" id="GO:0034476">
    <property type="term" value="P:U5 snRNA 3'-end processing"/>
    <property type="evidence" value="ECO:0007669"/>
    <property type="project" value="TreeGrafter"/>
</dbReference>
<dbReference type="GO" id="GO:0000176">
    <property type="term" value="C:nuclear exosome (RNase complex)"/>
    <property type="evidence" value="ECO:0007669"/>
    <property type="project" value="TreeGrafter"/>
</dbReference>
<evidence type="ECO:0000259" key="10">
    <source>
        <dbReference type="Pfam" id="PF01138"/>
    </source>
</evidence>
<dbReference type="InterPro" id="IPR050590">
    <property type="entry name" value="Exosome_comp_Rrp42_subfam"/>
</dbReference>
<evidence type="ECO:0000256" key="7">
    <source>
        <dbReference type="ARBA" id="ARBA00022884"/>
    </source>
</evidence>
<name>A0A1I7XS03_HETBA</name>
<dbReference type="Pfam" id="PF01138">
    <property type="entry name" value="RNase_PH"/>
    <property type="match status" value="1"/>
</dbReference>
<dbReference type="SUPFAM" id="SSF54211">
    <property type="entry name" value="Ribosomal protein S5 domain 2-like"/>
    <property type="match status" value="1"/>
</dbReference>
<dbReference type="InterPro" id="IPR020568">
    <property type="entry name" value="Ribosomal_Su5_D2-typ_SF"/>
</dbReference>
<keyword evidence="6" id="KW-0271">Exosome</keyword>
<dbReference type="PANTHER" id="PTHR11097">
    <property type="entry name" value="EXOSOME COMPLEX EXONUCLEASE RIBOSOMAL RNA PROCESSING PROTEIN"/>
    <property type="match status" value="1"/>
</dbReference>
<organism evidence="11 12">
    <name type="scientific">Heterorhabditis bacteriophora</name>
    <name type="common">Entomopathogenic nematode worm</name>
    <dbReference type="NCBI Taxonomy" id="37862"/>
    <lineage>
        <taxon>Eukaryota</taxon>
        <taxon>Metazoa</taxon>
        <taxon>Ecdysozoa</taxon>
        <taxon>Nematoda</taxon>
        <taxon>Chromadorea</taxon>
        <taxon>Rhabditida</taxon>
        <taxon>Rhabditina</taxon>
        <taxon>Rhabditomorpha</taxon>
        <taxon>Strongyloidea</taxon>
        <taxon>Heterorhabditidae</taxon>
        <taxon>Heterorhabditis</taxon>
    </lineage>
</organism>
<dbReference type="GO" id="GO:0000467">
    <property type="term" value="P:exonucleolytic trimming to generate mature 3'-end of 5.8S rRNA from tricistronic rRNA transcript (SSU-rRNA, 5.8S rRNA, LSU-rRNA)"/>
    <property type="evidence" value="ECO:0007669"/>
    <property type="project" value="TreeGrafter"/>
</dbReference>
<dbReference type="InterPro" id="IPR027408">
    <property type="entry name" value="PNPase/RNase_PH_dom_sf"/>
</dbReference>
<keyword evidence="5" id="KW-0698">rRNA processing</keyword>
<evidence type="ECO:0000256" key="3">
    <source>
        <dbReference type="ARBA" id="ARBA00006678"/>
    </source>
</evidence>
<dbReference type="WBParaSite" id="Hba_20522">
    <property type="protein sequence ID" value="Hba_20522"/>
    <property type="gene ID" value="Hba_20522"/>
</dbReference>
<sequence length="274" mass="30195">MSIDLLKLCDRESFYAEFLAEGIYPDGRPINSFTKMSFKRGACGGVGSALVRQGGVTVSCSIKASLTLQHDGPLVIPAIESCSDINQKIVNDILDILNDLFSRNLLFPRESLMSKGSDDAIPLCWQLNLDIRILNSDGCILDAVIGAVVAALSDVRLPWIEVSHLQNDEAPFEKNDIKILEQTSPINYLNFPVAVTFGLYDVQKENGKTCILCDPPTDILNLSRIRCFLVISEQGVLCMRTCGQLSDPVLIQTMIDCAEERRKAVIHTLKTTDS</sequence>
<evidence type="ECO:0000256" key="4">
    <source>
        <dbReference type="ARBA" id="ARBA00022490"/>
    </source>
</evidence>
<keyword evidence="7" id="KW-0694">RNA-binding</keyword>
<keyword evidence="11" id="KW-1185">Reference proteome</keyword>
<dbReference type="AlphaFoldDB" id="A0A1I7XS03"/>
<dbReference type="GO" id="GO:0005730">
    <property type="term" value="C:nucleolus"/>
    <property type="evidence" value="ECO:0007669"/>
    <property type="project" value="UniProtKB-SubCell"/>
</dbReference>
<comment type="subcellular location">
    <subcellularLocation>
        <location evidence="1">Cytoplasm</location>
    </subcellularLocation>
    <subcellularLocation>
        <location evidence="2">Nucleus</location>
        <location evidence="2">Nucleolus</location>
    </subcellularLocation>
</comment>
<keyword evidence="8" id="KW-0539">Nucleus</keyword>
<dbReference type="InterPro" id="IPR036345">
    <property type="entry name" value="ExoRNase_PH_dom2_sf"/>
</dbReference>
<proteinExistence type="inferred from homology"/>
<dbReference type="GO" id="GO:0071038">
    <property type="term" value="P:TRAMP-dependent tRNA surveillance pathway"/>
    <property type="evidence" value="ECO:0007669"/>
    <property type="project" value="TreeGrafter"/>
</dbReference>
<evidence type="ECO:0000256" key="5">
    <source>
        <dbReference type="ARBA" id="ARBA00022552"/>
    </source>
</evidence>
<dbReference type="GO" id="GO:0071035">
    <property type="term" value="P:nuclear polyadenylation-dependent rRNA catabolic process"/>
    <property type="evidence" value="ECO:0007669"/>
    <property type="project" value="TreeGrafter"/>
</dbReference>
<keyword evidence="4" id="KW-0963">Cytoplasm</keyword>
<dbReference type="Gene3D" id="3.30.230.70">
    <property type="entry name" value="GHMP Kinase, N-terminal domain"/>
    <property type="match status" value="1"/>
</dbReference>
<dbReference type="GO" id="GO:0016075">
    <property type="term" value="P:rRNA catabolic process"/>
    <property type="evidence" value="ECO:0007669"/>
    <property type="project" value="TreeGrafter"/>
</dbReference>
<comment type="similarity">
    <text evidence="3">Belongs to the RNase PH family.</text>
</comment>
<dbReference type="GO" id="GO:0034473">
    <property type="term" value="P:U1 snRNA 3'-end processing"/>
    <property type="evidence" value="ECO:0007669"/>
    <property type="project" value="TreeGrafter"/>
</dbReference>
<evidence type="ECO:0000256" key="9">
    <source>
        <dbReference type="ARBA" id="ARBA00030617"/>
    </source>
</evidence>
<evidence type="ECO:0000256" key="1">
    <source>
        <dbReference type="ARBA" id="ARBA00004496"/>
    </source>
</evidence>
<dbReference type="SUPFAM" id="SSF55666">
    <property type="entry name" value="Ribonuclease PH domain 2-like"/>
    <property type="match status" value="1"/>
</dbReference>
<reference evidence="12" key="1">
    <citation type="submission" date="2016-11" db="UniProtKB">
        <authorList>
            <consortium name="WormBaseParasite"/>
        </authorList>
    </citation>
    <scope>IDENTIFICATION</scope>
</reference>
<accession>A0A1I7XS03</accession>
<dbReference type="GO" id="GO:0000177">
    <property type="term" value="C:cytoplasmic exosome (RNase complex)"/>
    <property type="evidence" value="ECO:0007669"/>
    <property type="project" value="TreeGrafter"/>
</dbReference>
<evidence type="ECO:0000256" key="2">
    <source>
        <dbReference type="ARBA" id="ARBA00004604"/>
    </source>
</evidence>
<dbReference type="GO" id="GO:0071028">
    <property type="term" value="P:nuclear mRNA surveillance"/>
    <property type="evidence" value="ECO:0007669"/>
    <property type="project" value="TreeGrafter"/>
</dbReference>
<evidence type="ECO:0000313" key="11">
    <source>
        <dbReference type="Proteomes" id="UP000095283"/>
    </source>
</evidence>
<evidence type="ECO:0000313" key="12">
    <source>
        <dbReference type="WBParaSite" id="Hba_20522"/>
    </source>
</evidence>